<evidence type="ECO:0000256" key="1">
    <source>
        <dbReference type="SAM" id="MobiDB-lite"/>
    </source>
</evidence>
<sequence>MMSTTDQVTQAVQQFAAAFSDQGLARELAGGFSCTEVEAIFAVLHTAGAAEAAQMWVEIHAEHDEPGDQHSATETEPEPYPEPMVDPMDLLQCDSCQ</sequence>
<gene>
    <name evidence="2" type="ORF">FJ657_05410</name>
</gene>
<dbReference type="RefSeq" id="WP_141162590.1">
    <property type="nucleotide sequence ID" value="NZ_VHQG01000001.1"/>
</dbReference>
<comment type="caution">
    <text evidence="2">The sequence shown here is derived from an EMBL/GenBank/DDBJ whole genome shotgun (WGS) entry which is preliminary data.</text>
</comment>
<organism evidence="2 3">
    <name type="scientific">Schumannella soli</name>
    <dbReference type="NCBI Taxonomy" id="2590779"/>
    <lineage>
        <taxon>Bacteria</taxon>
        <taxon>Bacillati</taxon>
        <taxon>Actinomycetota</taxon>
        <taxon>Actinomycetes</taxon>
        <taxon>Micrococcales</taxon>
        <taxon>Microbacteriaceae</taxon>
        <taxon>Schumannella</taxon>
    </lineage>
</organism>
<proteinExistence type="predicted"/>
<reference evidence="2 3" key="1">
    <citation type="submission" date="2019-06" db="EMBL/GenBank/DDBJ databases">
        <authorList>
            <person name="Li F."/>
        </authorList>
    </citation>
    <scope>NUCLEOTIDE SEQUENCE [LARGE SCALE GENOMIC DNA]</scope>
    <source>
        <strain evidence="2 3">10F1D-1</strain>
    </source>
</reference>
<dbReference type="OrthoDB" id="5120502at2"/>
<name>A0A506Y7Q6_9MICO</name>
<protein>
    <submittedName>
        <fullName evidence="2">Uncharacterized protein</fullName>
    </submittedName>
</protein>
<feature type="compositionally biased region" description="Basic and acidic residues" evidence="1">
    <location>
        <begin position="61"/>
        <end position="73"/>
    </location>
</feature>
<evidence type="ECO:0000313" key="2">
    <source>
        <dbReference type="EMBL" id="TPW78065.1"/>
    </source>
</evidence>
<dbReference type="Proteomes" id="UP000316252">
    <property type="component" value="Unassembled WGS sequence"/>
</dbReference>
<dbReference type="AlphaFoldDB" id="A0A506Y7Q6"/>
<evidence type="ECO:0000313" key="3">
    <source>
        <dbReference type="Proteomes" id="UP000316252"/>
    </source>
</evidence>
<dbReference type="EMBL" id="VHQG01000001">
    <property type="protein sequence ID" value="TPW78065.1"/>
    <property type="molecule type" value="Genomic_DNA"/>
</dbReference>
<feature type="region of interest" description="Disordered" evidence="1">
    <location>
        <begin position="61"/>
        <end position="97"/>
    </location>
</feature>
<keyword evidence="3" id="KW-1185">Reference proteome</keyword>
<accession>A0A506Y7Q6</accession>